<keyword evidence="1" id="KW-0547">Nucleotide-binding</keyword>
<organism evidence="3 4">
    <name type="scientific">Undibacterium terreum</name>
    <dbReference type="NCBI Taxonomy" id="1224302"/>
    <lineage>
        <taxon>Bacteria</taxon>
        <taxon>Pseudomonadati</taxon>
        <taxon>Pseudomonadota</taxon>
        <taxon>Betaproteobacteria</taxon>
        <taxon>Burkholderiales</taxon>
        <taxon>Oxalobacteraceae</taxon>
        <taxon>Undibacterium</taxon>
    </lineage>
</organism>
<dbReference type="RefSeq" id="WP_188566411.1">
    <property type="nucleotide sequence ID" value="NZ_BMED01000002.1"/>
</dbReference>
<evidence type="ECO:0000313" key="4">
    <source>
        <dbReference type="Proteomes" id="UP000637423"/>
    </source>
</evidence>
<dbReference type="SUPFAM" id="SSF50465">
    <property type="entry name" value="EF-Tu/eEF-1alpha/eIF2-gamma C-terminal domain"/>
    <property type="match status" value="1"/>
</dbReference>
<evidence type="ECO:0000313" key="3">
    <source>
        <dbReference type="EMBL" id="GGC77286.1"/>
    </source>
</evidence>
<name>A0A916UMA6_9BURK</name>
<dbReference type="AlphaFoldDB" id="A0A916UMA6"/>
<keyword evidence="4" id="KW-1185">Reference proteome</keyword>
<reference evidence="3" key="1">
    <citation type="journal article" date="2014" name="Int. J. Syst. Evol. Microbiol.">
        <title>Complete genome sequence of Corynebacterium casei LMG S-19264T (=DSM 44701T), isolated from a smear-ripened cheese.</title>
        <authorList>
            <consortium name="US DOE Joint Genome Institute (JGI-PGF)"/>
            <person name="Walter F."/>
            <person name="Albersmeier A."/>
            <person name="Kalinowski J."/>
            <person name="Ruckert C."/>
        </authorList>
    </citation>
    <scope>NUCLEOTIDE SEQUENCE</scope>
    <source>
        <strain evidence="3">CGMCC 1.10998</strain>
    </source>
</reference>
<comment type="caution">
    <text evidence="3">The sequence shown here is derived from an EMBL/GenBank/DDBJ whole genome shotgun (WGS) entry which is preliminary data.</text>
</comment>
<dbReference type="EMBL" id="BMED01000002">
    <property type="protein sequence ID" value="GGC77286.1"/>
    <property type="molecule type" value="Genomic_DNA"/>
</dbReference>
<evidence type="ECO:0000256" key="2">
    <source>
        <dbReference type="ARBA" id="ARBA00023134"/>
    </source>
</evidence>
<gene>
    <name evidence="3" type="ORF">GCM10011396_25550</name>
</gene>
<reference evidence="3" key="2">
    <citation type="submission" date="2020-09" db="EMBL/GenBank/DDBJ databases">
        <authorList>
            <person name="Sun Q."/>
            <person name="Zhou Y."/>
        </authorList>
    </citation>
    <scope>NUCLEOTIDE SEQUENCE</scope>
    <source>
        <strain evidence="3">CGMCC 1.10998</strain>
    </source>
</reference>
<dbReference type="Proteomes" id="UP000637423">
    <property type="component" value="Unassembled WGS sequence"/>
</dbReference>
<evidence type="ECO:0000256" key="1">
    <source>
        <dbReference type="ARBA" id="ARBA00022741"/>
    </source>
</evidence>
<proteinExistence type="predicted"/>
<dbReference type="Gene3D" id="2.40.30.10">
    <property type="entry name" value="Translation factors"/>
    <property type="match status" value="1"/>
</dbReference>
<dbReference type="InterPro" id="IPR009001">
    <property type="entry name" value="Transl_elong_EF1A/Init_IF2_C"/>
</dbReference>
<dbReference type="GO" id="GO:0005525">
    <property type="term" value="F:GTP binding"/>
    <property type="evidence" value="ECO:0007669"/>
    <property type="project" value="UniProtKB-KW"/>
</dbReference>
<protein>
    <submittedName>
        <fullName evidence="3">Uncharacterized protein</fullName>
    </submittedName>
</protein>
<accession>A0A916UMA6</accession>
<sequence length="108" mass="11651">MTLPRNINVEIKFFTSEDGGRSSPMNLSEGKYRPHLRVNGGEYLGVAFVDGPVEPVAPGWSGSAIATLLYEPNVDYSALKPGASFEVLEGARIVAVGNVQNQEQNEDL</sequence>
<keyword evidence="2" id="KW-0342">GTP-binding</keyword>